<feature type="domain" description="Copper resistance protein D" evidence="6">
    <location>
        <begin position="202"/>
        <end position="304"/>
    </location>
</feature>
<dbReference type="NCBIfam" id="NF033808">
    <property type="entry name" value="copper_CopD"/>
    <property type="match status" value="1"/>
</dbReference>
<dbReference type="Pfam" id="PF05425">
    <property type="entry name" value="CopD"/>
    <property type="match status" value="1"/>
</dbReference>
<evidence type="ECO:0000256" key="1">
    <source>
        <dbReference type="ARBA" id="ARBA00004651"/>
    </source>
</evidence>
<keyword evidence="8" id="KW-1185">Reference proteome</keyword>
<gene>
    <name evidence="7" type="ORF">CCR94_23025</name>
</gene>
<dbReference type="RefSeq" id="WP_104510632.1">
    <property type="nucleotide sequence ID" value="NZ_JACIGC010000018.1"/>
</dbReference>
<keyword evidence="4" id="KW-1133">Transmembrane helix</keyword>
<keyword evidence="3" id="KW-0812">Transmembrane</keyword>
<evidence type="ECO:0000256" key="2">
    <source>
        <dbReference type="ARBA" id="ARBA00022475"/>
    </source>
</evidence>
<reference evidence="7 8" key="1">
    <citation type="journal article" date="2018" name="Arch. Microbiol.">
        <title>New insights into the metabolic potential of the phototrophic purple bacterium Rhodopila globiformis DSM 161(T) from its draft genome sequence and evidence for a vanadium-dependent nitrogenase.</title>
        <authorList>
            <person name="Imhoff J.F."/>
            <person name="Rahn T."/>
            <person name="Kunzel S."/>
            <person name="Neulinger S.C."/>
        </authorList>
    </citation>
    <scope>NUCLEOTIDE SEQUENCE [LARGE SCALE GENOMIC DNA]</scope>
    <source>
        <strain evidence="7 8">DSM 16996</strain>
    </source>
</reference>
<dbReference type="Proteomes" id="UP000239089">
    <property type="component" value="Unassembled WGS sequence"/>
</dbReference>
<dbReference type="AlphaFoldDB" id="A0A2S6MUV9"/>
<comment type="caution">
    <text evidence="7">The sequence shown here is derived from an EMBL/GenBank/DDBJ whole genome shotgun (WGS) entry which is preliminary data.</text>
</comment>
<dbReference type="GO" id="GO:0005886">
    <property type="term" value="C:plasma membrane"/>
    <property type="evidence" value="ECO:0007669"/>
    <property type="project" value="UniProtKB-SubCell"/>
</dbReference>
<dbReference type="EMBL" id="NHSJ01000136">
    <property type="protein sequence ID" value="PPQ26138.1"/>
    <property type="molecule type" value="Genomic_DNA"/>
</dbReference>
<protein>
    <recommendedName>
        <fullName evidence="6">Copper resistance protein D domain-containing protein</fullName>
    </recommendedName>
</protein>
<name>A0A2S6MUV9_9HYPH</name>
<dbReference type="InterPro" id="IPR008457">
    <property type="entry name" value="Cu-R_CopD_dom"/>
</dbReference>
<evidence type="ECO:0000259" key="6">
    <source>
        <dbReference type="Pfam" id="PF05425"/>
    </source>
</evidence>
<evidence type="ECO:0000256" key="5">
    <source>
        <dbReference type="ARBA" id="ARBA00023136"/>
    </source>
</evidence>
<dbReference type="InterPro" id="IPR032694">
    <property type="entry name" value="CopC/D"/>
</dbReference>
<dbReference type="PANTHER" id="PTHR34820:SF4">
    <property type="entry name" value="INNER MEMBRANE PROTEIN YEBZ"/>
    <property type="match status" value="1"/>
</dbReference>
<keyword evidence="2" id="KW-1003">Cell membrane</keyword>
<sequence>MDDVTDGNSTEILAVLLLTRGMHFASVFVLFGSALYWLVMPDNFPRARRATDQLLRMAAPTAAISGVGWLCAIVANMAGGLSAVIEPETLSLFFFQTQFGPVAALRVALLAGCVVAALWSGRGRLWLIANLALGALLLVDQAWLGHAAEGGAGLKGALMIGVYCIHVFAAAAWLGGLPPLLFTLRDARESGEAKARRLTIDVLLRFSVMGAVGVALIVVSGIGNGAFRVGSSFAILLKADYGDVLFVKAALVAAMLGLAACNRFIALPRLRLAPADAQQTARLHVSVAIELVLGLGVLAAASVLGITLPPQ</sequence>
<dbReference type="InterPro" id="IPR047689">
    <property type="entry name" value="CopD"/>
</dbReference>
<evidence type="ECO:0000256" key="4">
    <source>
        <dbReference type="ARBA" id="ARBA00022989"/>
    </source>
</evidence>
<accession>A0A2S6MUV9</accession>
<dbReference type="PANTHER" id="PTHR34820">
    <property type="entry name" value="INNER MEMBRANE PROTEIN YEBZ"/>
    <property type="match status" value="1"/>
</dbReference>
<evidence type="ECO:0000313" key="7">
    <source>
        <dbReference type="EMBL" id="PPQ26138.1"/>
    </source>
</evidence>
<dbReference type="OrthoDB" id="7032707at2"/>
<organism evidence="7 8">
    <name type="scientific">Rhodoblastus sphagnicola</name>
    <dbReference type="NCBI Taxonomy" id="333368"/>
    <lineage>
        <taxon>Bacteria</taxon>
        <taxon>Pseudomonadati</taxon>
        <taxon>Pseudomonadota</taxon>
        <taxon>Alphaproteobacteria</taxon>
        <taxon>Hyphomicrobiales</taxon>
        <taxon>Rhodoblastaceae</taxon>
        <taxon>Rhodoblastus</taxon>
    </lineage>
</organism>
<dbReference type="GO" id="GO:0006825">
    <property type="term" value="P:copper ion transport"/>
    <property type="evidence" value="ECO:0007669"/>
    <property type="project" value="InterPro"/>
</dbReference>
<keyword evidence="5" id="KW-0472">Membrane</keyword>
<evidence type="ECO:0000313" key="8">
    <source>
        <dbReference type="Proteomes" id="UP000239089"/>
    </source>
</evidence>
<evidence type="ECO:0000256" key="3">
    <source>
        <dbReference type="ARBA" id="ARBA00022692"/>
    </source>
</evidence>
<proteinExistence type="predicted"/>
<comment type="subcellular location">
    <subcellularLocation>
        <location evidence="1">Cell membrane</location>
        <topology evidence="1">Multi-pass membrane protein</topology>
    </subcellularLocation>
</comment>